<feature type="compositionally biased region" description="Acidic residues" evidence="2">
    <location>
        <begin position="24"/>
        <end position="46"/>
    </location>
</feature>
<evidence type="ECO:0000313" key="4">
    <source>
        <dbReference type="EMBL" id="MBP3952928.1"/>
    </source>
</evidence>
<comment type="caution">
    <text evidence="4">The sequence shown here is derived from an EMBL/GenBank/DDBJ whole genome shotgun (WGS) entry which is preliminary data.</text>
</comment>
<accession>A0A940WWE5</accession>
<feature type="chain" id="PRO_5039481456" evidence="3">
    <location>
        <begin position="22"/>
        <end position="252"/>
    </location>
</feature>
<dbReference type="Proteomes" id="UP000678228">
    <property type="component" value="Unassembled WGS sequence"/>
</dbReference>
<keyword evidence="5" id="KW-1185">Reference proteome</keyword>
<dbReference type="Gene3D" id="1.10.4030.10">
    <property type="entry name" value="Porin chaperone SurA, peptide-binding domain"/>
    <property type="match status" value="1"/>
</dbReference>
<proteinExistence type="predicted"/>
<dbReference type="SUPFAM" id="SSF109998">
    <property type="entry name" value="Triger factor/SurA peptide-binding domain-like"/>
    <property type="match status" value="1"/>
</dbReference>
<dbReference type="RefSeq" id="WP_210598778.1">
    <property type="nucleotide sequence ID" value="NZ_JAGKSQ010000008.1"/>
</dbReference>
<dbReference type="PANTHER" id="PTHR47245:SF2">
    <property type="entry name" value="PEPTIDYL-PROLYL CIS-TRANS ISOMERASE HP_0175-RELATED"/>
    <property type="match status" value="1"/>
</dbReference>
<evidence type="ECO:0000256" key="3">
    <source>
        <dbReference type="SAM" id="SignalP"/>
    </source>
</evidence>
<dbReference type="EMBL" id="JAGKSQ010000008">
    <property type="protein sequence ID" value="MBP3952928.1"/>
    <property type="molecule type" value="Genomic_DNA"/>
</dbReference>
<name>A0A940WWE5_9BACI</name>
<dbReference type="InterPro" id="IPR027304">
    <property type="entry name" value="Trigger_fact/SurA_dom_sf"/>
</dbReference>
<reference evidence="4" key="1">
    <citation type="submission" date="2021-03" db="EMBL/GenBank/DDBJ databases">
        <title>Bacillus suaedae sp. nov., isolated from Suaeda aralocaspica.</title>
        <authorList>
            <person name="Lei R.F.R."/>
        </authorList>
    </citation>
    <scope>NUCLEOTIDE SEQUENCE</scope>
    <source>
        <strain evidence="4">YZJH907-2</strain>
    </source>
</reference>
<dbReference type="Pfam" id="PF13624">
    <property type="entry name" value="SurA_N_3"/>
    <property type="match status" value="1"/>
</dbReference>
<evidence type="ECO:0000313" key="5">
    <source>
        <dbReference type="Proteomes" id="UP000678228"/>
    </source>
</evidence>
<dbReference type="PROSITE" id="PS51257">
    <property type="entry name" value="PROKAR_LIPOPROTEIN"/>
    <property type="match status" value="1"/>
</dbReference>
<evidence type="ECO:0000256" key="2">
    <source>
        <dbReference type="SAM" id="MobiDB-lite"/>
    </source>
</evidence>
<keyword evidence="1" id="KW-0175">Coiled coil</keyword>
<gene>
    <name evidence="4" type="ORF">J7W16_17535</name>
</gene>
<organism evidence="4 5">
    <name type="scientific">Halalkalibacter suaedae</name>
    <dbReference type="NCBI Taxonomy" id="2822140"/>
    <lineage>
        <taxon>Bacteria</taxon>
        <taxon>Bacillati</taxon>
        <taxon>Bacillota</taxon>
        <taxon>Bacilli</taxon>
        <taxon>Bacillales</taxon>
        <taxon>Bacillaceae</taxon>
        <taxon>Halalkalibacter</taxon>
    </lineage>
</organism>
<protein>
    <submittedName>
        <fullName evidence="4">SurA N-terminal domain-containing protein</fullName>
    </submittedName>
</protein>
<dbReference type="InterPro" id="IPR050245">
    <property type="entry name" value="PrsA_foldase"/>
</dbReference>
<evidence type="ECO:0000256" key="1">
    <source>
        <dbReference type="SAM" id="Coils"/>
    </source>
</evidence>
<sequence>MKKMGVMFAASILAITLVACGGDEQPEQSEEVEGEEATSEEAEVEQESTYNTDDIPEVIATVNGEEIDNELYIAYLQQEVQSLTMQGVDLESAEATSFIEGTKKQLLDYMVDERIILQEAEKEGITASEEDIDAEIATYLAQYQIDESELEERLSEQGITMEEIRADFEAPVIRNKYIDQFVSVPEVTEEELQTTYDEIVASASQAEEETEIPSFDEYREELENYLVAQKQQEELGALLEKLREEYEITTFM</sequence>
<dbReference type="PANTHER" id="PTHR47245">
    <property type="entry name" value="PEPTIDYLPROLYL ISOMERASE"/>
    <property type="match status" value="1"/>
</dbReference>
<feature type="region of interest" description="Disordered" evidence="2">
    <location>
        <begin position="23"/>
        <end position="56"/>
    </location>
</feature>
<feature type="signal peptide" evidence="3">
    <location>
        <begin position="1"/>
        <end position="21"/>
    </location>
</feature>
<keyword evidence="3" id="KW-0732">Signal</keyword>
<feature type="coiled-coil region" evidence="1">
    <location>
        <begin position="189"/>
        <end position="245"/>
    </location>
</feature>
<dbReference type="AlphaFoldDB" id="A0A940WWE5"/>